<dbReference type="InterPro" id="IPR051428">
    <property type="entry name" value="Sphingo_Act-Surfact_Prot"/>
</dbReference>
<dbReference type="SMART" id="SM00741">
    <property type="entry name" value="SapB"/>
    <property type="match status" value="2"/>
</dbReference>
<proteinExistence type="predicted"/>
<evidence type="ECO:0000256" key="1">
    <source>
        <dbReference type="ARBA" id="ARBA00023157"/>
    </source>
</evidence>
<protein>
    <recommendedName>
        <fullName evidence="3">Saposin B-type domain-containing protein</fullName>
    </recommendedName>
</protein>
<name>A0ABD0Y2L7_9HEMI</name>
<dbReference type="InterPro" id="IPR008138">
    <property type="entry name" value="SapB_2"/>
</dbReference>
<dbReference type="PROSITE" id="PS50015">
    <property type="entry name" value="SAP_B"/>
    <property type="match status" value="2"/>
</dbReference>
<comment type="caution">
    <text evidence="4">The sequence shown here is derived from an EMBL/GenBank/DDBJ whole genome shotgun (WGS) entry which is preliminary data.</text>
</comment>
<evidence type="ECO:0000259" key="3">
    <source>
        <dbReference type="PROSITE" id="PS50015"/>
    </source>
</evidence>
<evidence type="ECO:0000256" key="2">
    <source>
        <dbReference type="ARBA" id="ARBA00023180"/>
    </source>
</evidence>
<dbReference type="PANTHER" id="PTHR11480">
    <property type="entry name" value="SAPOSIN-RELATED"/>
    <property type="match status" value="1"/>
</dbReference>
<keyword evidence="5" id="KW-1185">Reference proteome</keyword>
<feature type="domain" description="Saposin B-type" evidence="3">
    <location>
        <begin position="1"/>
        <end position="73"/>
    </location>
</feature>
<accession>A0ABD0Y2L7</accession>
<reference evidence="4 5" key="1">
    <citation type="submission" date="2024-07" db="EMBL/GenBank/DDBJ databases">
        <title>Chromosome-level genome assembly of the water stick insect Ranatra chinensis (Heteroptera: Nepidae).</title>
        <authorList>
            <person name="Liu X."/>
        </authorList>
    </citation>
    <scope>NUCLEOTIDE SEQUENCE [LARGE SCALE GENOMIC DNA]</scope>
    <source>
        <strain evidence="4">Cailab_2021Rc</strain>
        <tissue evidence="4">Muscle</tissue>
    </source>
</reference>
<dbReference type="Pfam" id="PF05184">
    <property type="entry name" value="SapB_1"/>
    <property type="match status" value="1"/>
</dbReference>
<evidence type="ECO:0000313" key="5">
    <source>
        <dbReference type="Proteomes" id="UP001558652"/>
    </source>
</evidence>
<keyword evidence="1" id="KW-1015">Disulfide bond</keyword>
<dbReference type="SUPFAM" id="SSF47862">
    <property type="entry name" value="Saposin"/>
    <property type="match status" value="3"/>
</dbReference>
<feature type="domain" description="Saposin B-type" evidence="3">
    <location>
        <begin position="158"/>
        <end position="238"/>
    </location>
</feature>
<evidence type="ECO:0000313" key="4">
    <source>
        <dbReference type="EMBL" id="KAL1117712.1"/>
    </source>
</evidence>
<sequence>MVKQARDQLESNETQTDIKTVLEASCKVIPMHVVREDCIKLMDDFAADLIDTLASQMNPQVVCSVAGLCNNNRVHRLEEEYYRNLCGHAGSYSDSCASVVTIYKDEIQAFLLKNANSAGNNVCSLVGVCKEKYHNHKNGLVRVPISHDSVSTVRLEDGDVACDFCVQMVGHLRDILIANSSKDTFKLVLTGICNQMTAYKEECLHLVSEYYEVMYDFLVEELNGPVLCKMVGLCHPSSGQNIEVHLRPLIYTNTETVLKVGKHVGNNKKSK</sequence>
<dbReference type="EMBL" id="JBFDAA010000015">
    <property type="protein sequence ID" value="KAL1117712.1"/>
    <property type="molecule type" value="Genomic_DNA"/>
</dbReference>
<dbReference type="Gene3D" id="1.10.225.10">
    <property type="entry name" value="Saposin-like"/>
    <property type="match status" value="3"/>
</dbReference>
<dbReference type="Proteomes" id="UP001558652">
    <property type="component" value="Unassembled WGS sequence"/>
</dbReference>
<gene>
    <name evidence="4" type="ORF">AAG570_004027</name>
</gene>
<dbReference type="InterPro" id="IPR008139">
    <property type="entry name" value="SaposinB_dom"/>
</dbReference>
<dbReference type="InterPro" id="IPR011001">
    <property type="entry name" value="Saposin-like"/>
</dbReference>
<dbReference type="Pfam" id="PF03489">
    <property type="entry name" value="SapB_2"/>
    <property type="match status" value="2"/>
</dbReference>
<dbReference type="AlphaFoldDB" id="A0ABD0Y2L7"/>
<organism evidence="4 5">
    <name type="scientific">Ranatra chinensis</name>
    <dbReference type="NCBI Taxonomy" id="642074"/>
    <lineage>
        <taxon>Eukaryota</taxon>
        <taxon>Metazoa</taxon>
        <taxon>Ecdysozoa</taxon>
        <taxon>Arthropoda</taxon>
        <taxon>Hexapoda</taxon>
        <taxon>Insecta</taxon>
        <taxon>Pterygota</taxon>
        <taxon>Neoptera</taxon>
        <taxon>Paraneoptera</taxon>
        <taxon>Hemiptera</taxon>
        <taxon>Heteroptera</taxon>
        <taxon>Panheteroptera</taxon>
        <taxon>Nepomorpha</taxon>
        <taxon>Nepidae</taxon>
        <taxon>Ranatrinae</taxon>
        <taxon>Ranatra</taxon>
    </lineage>
</organism>
<keyword evidence="2" id="KW-0325">Glycoprotein</keyword>
<dbReference type="InterPro" id="IPR007856">
    <property type="entry name" value="SapB_1"/>
</dbReference>